<accession>A0ACC2RZM8</accession>
<keyword evidence="2" id="KW-1185">Reference proteome</keyword>
<dbReference type="Proteomes" id="UP001165960">
    <property type="component" value="Unassembled WGS sequence"/>
</dbReference>
<dbReference type="EMBL" id="QTSX02006398">
    <property type="protein sequence ID" value="KAJ9055497.1"/>
    <property type="molecule type" value="Genomic_DNA"/>
</dbReference>
<reference evidence="1" key="1">
    <citation type="submission" date="2022-04" db="EMBL/GenBank/DDBJ databases">
        <title>Genome of the entomopathogenic fungus Entomophthora muscae.</title>
        <authorList>
            <person name="Elya C."/>
            <person name="Lovett B.R."/>
            <person name="Lee E."/>
            <person name="Macias A.M."/>
            <person name="Hajek A.E."/>
            <person name="De Bivort B.L."/>
            <person name="Kasson M.T."/>
            <person name="De Fine Licht H.H."/>
            <person name="Stajich J.E."/>
        </authorList>
    </citation>
    <scope>NUCLEOTIDE SEQUENCE</scope>
    <source>
        <strain evidence="1">Berkeley</strain>
    </source>
</reference>
<evidence type="ECO:0000313" key="2">
    <source>
        <dbReference type="Proteomes" id="UP001165960"/>
    </source>
</evidence>
<protein>
    <submittedName>
        <fullName evidence="1">Uncharacterized protein</fullName>
    </submittedName>
</protein>
<sequence>MAVTCPDYGPKEGAVMQEAKTNHRLIFLRLFNSSHKGGCTSVTNTGATSRIEPSVSGSPQLGKKLGANEPILIGVGRSSYRGIAFAYCHSGNAWLLKRRAFNQHFGWVTNPLSEG</sequence>
<name>A0ACC2RZM8_9FUNG</name>
<organism evidence="1 2">
    <name type="scientific">Entomophthora muscae</name>
    <dbReference type="NCBI Taxonomy" id="34485"/>
    <lineage>
        <taxon>Eukaryota</taxon>
        <taxon>Fungi</taxon>
        <taxon>Fungi incertae sedis</taxon>
        <taxon>Zoopagomycota</taxon>
        <taxon>Entomophthoromycotina</taxon>
        <taxon>Entomophthoromycetes</taxon>
        <taxon>Entomophthorales</taxon>
        <taxon>Entomophthoraceae</taxon>
        <taxon>Entomophthora</taxon>
    </lineage>
</organism>
<evidence type="ECO:0000313" key="1">
    <source>
        <dbReference type="EMBL" id="KAJ9055497.1"/>
    </source>
</evidence>
<comment type="caution">
    <text evidence="1">The sequence shown here is derived from an EMBL/GenBank/DDBJ whole genome shotgun (WGS) entry which is preliminary data.</text>
</comment>
<proteinExistence type="predicted"/>
<gene>
    <name evidence="1" type="ORF">DSO57_1003573</name>
</gene>